<reference evidence="1 2" key="1">
    <citation type="journal article" date="2017" name="Sci. Rep.">
        <title>Characterization and diversity of phages infecting Aeromonas salmonicida subsp. salmonicida.</title>
        <authorList>
            <person name="Vincent A.T."/>
            <person name="Paquet V.E."/>
            <person name="Bernatchez A."/>
            <person name="Tremblay D.M."/>
            <person name="Moineau S."/>
            <person name="Charette S.J."/>
        </authorList>
    </citation>
    <scope>NUCLEOTIDE SEQUENCE [LARGE SCALE GENOMIC DNA]</scope>
</reference>
<sequence>MNDVLDFTQLKDLNGIEGIHGEDVQVYAPLVLRDPVSNPNNRKIDQDDDYELVRRNMHYQSQMLLDMAKIALENAKNADSPRHVEVFAQLMGQMTTTNKEMLKMHKEMKDLAGAATVAIDGQVQKDADGEFIEFEGSPDELLDLELADEDIGDD</sequence>
<name>A0A219Y9G9_9CAUD</name>
<dbReference type="InterPro" id="IPR020342">
    <property type="entry name" value="Phage_T4_Gp16_DNA-pack"/>
</dbReference>
<evidence type="ECO:0000313" key="1">
    <source>
        <dbReference type="EMBL" id="APU00624.1"/>
    </source>
</evidence>
<dbReference type="EMBL" id="KY290948">
    <property type="protein sequence ID" value="APU00624.1"/>
    <property type="molecule type" value="Genomic_DNA"/>
</dbReference>
<dbReference type="Gene3D" id="1.10.287.1060">
    <property type="entry name" value="ESAT-6-like"/>
    <property type="match status" value="1"/>
</dbReference>
<dbReference type="Pfam" id="PF11053">
    <property type="entry name" value="DNA_Packaging"/>
    <property type="match status" value="1"/>
</dbReference>
<protein>
    <submittedName>
        <fullName evidence="1">Terminase small subunit</fullName>
    </submittedName>
</protein>
<dbReference type="SMR" id="A0A219Y9G9"/>
<dbReference type="Proteomes" id="UP000222894">
    <property type="component" value="Genome"/>
</dbReference>
<proteinExistence type="predicted"/>
<dbReference type="FunFam" id="1.10.287.1060:FF:000005">
    <property type="entry name" value="Phage terminase, small subunit"/>
    <property type="match status" value="1"/>
</dbReference>
<evidence type="ECO:0000313" key="2">
    <source>
        <dbReference type="Proteomes" id="UP000222894"/>
    </source>
</evidence>
<accession>A0A219Y9G9</accession>
<organism evidence="1 2">
    <name type="scientific">Aeromonas phage 44RR2.8t.2</name>
    <dbReference type="NCBI Taxonomy" id="1932900"/>
    <lineage>
        <taxon>Viruses</taxon>
        <taxon>Duplodnaviria</taxon>
        <taxon>Heunggongvirae</taxon>
        <taxon>Uroviricota</taxon>
        <taxon>Caudoviricetes</taxon>
        <taxon>Pantevenvirales</taxon>
        <taxon>Straboviridae</taxon>
        <taxon>Biquartavirus</taxon>
        <taxon>Biquartavirus 44RR2</taxon>
    </lineage>
</organism>